<gene>
    <name evidence="1" type="ORF">F511_19634</name>
</gene>
<proteinExistence type="predicted"/>
<sequence length="83" mass="9612">MVQWKDTRQDSSPKVTLKRMGSITCLLLLQNEHCESVVDLGFLSRWKLHRFDVKNACLHGELEEEITWIFHQGLTEVRGTSAN</sequence>
<name>A0A2Z7CUE9_9LAMI</name>
<keyword evidence="2" id="KW-1185">Reference proteome</keyword>
<evidence type="ECO:0000313" key="2">
    <source>
        <dbReference type="Proteomes" id="UP000250235"/>
    </source>
</evidence>
<dbReference type="AlphaFoldDB" id="A0A2Z7CUE9"/>
<dbReference type="Proteomes" id="UP000250235">
    <property type="component" value="Unassembled WGS sequence"/>
</dbReference>
<reference evidence="1 2" key="1">
    <citation type="journal article" date="2015" name="Proc. Natl. Acad. Sci. U.S.A.">
        <title>The resurrection genome of Boea hygrometrica: A blueprint for survival of dehydration.</title>
        <authorList>
            <person name="Xiao L."/>
            <person name="Yang G."/>
            <person name="Zhang L."/>
            <person name="Yang X."/>
            <person name="Zhao S."/>
            <person name="Ji Z."/>
            <person name="Zhou Q."/>
            <person name="Hu M."/>
            <person name="Wang Y."/>
            <person name="Chen M."/>
            <person name="Xu Y."/>
            <person name="Jin H."/>
            <person name="Xiao X."/>
            <person name="Hu G."/>
            <person name="Bao F."/>
            <person name="Hu Y."/>
            <person name="Wan P."/>
            <person name="Li L."/>
            <person name="Deng X."/>
            <person name="Kuang T."/>
            <person name="Xiang C."/>
            <person name="Zhu J.K."/>
            <person name="Oliver M.J."/>
            <person name="He Y."/>
        </authorList>
    </citation>
    <scope>NUCLEOTIDE SEQUENCE [LARGE SCALE GENOMIC DNA]</scope>
    <source>
        <strain evidence="2">cv. XS01</strain>
    </source>
</reference>
<accession>A0A2Z7CUE9</accession>
<evidence type="ECO:0000313" key="1">
    <source>
        <dbReference type="EMBL" id="KZV50722.1"/>
    </source>
</evidence>
<organism evidence="1 2">
    <name type="scientific">Dorcoceras hygrometricum</name>
    <dbReference type="NCBI Taxonomy" id="472368"/>
    <lineage>
        <taxon>Eukaryota</taxon>
        <taxon>Viridiplantae</taxon>
        <taxon>Streptophyta</taxon>
        <taxon>Embryophyta</taxon>
        <taxon>Tracheophyta</taxon>
        <taxon>Spermatophyta</taxon>
        <taxon>Magnoliopsida</taxon>
        <taxon>eudicotyledons</taxon>
        <taxon>Gunneridae</taxon>
        <taxon>Pentapetalae</taxon>
        <taxon>asterids</taxon>
        <taxon>lamiids</taxon>
        <taxon>Lamiales</taxon>
        <taxon>Gesneriaceae</taxon>
        <taxon>Didymocarpoideae</taxon>
        <taxon>Trichosporeae</taxon>
        <taxon>Loxocarpinae</taxon>
        <taxon>Dorcoceras</taxon>
    </lineage>
</organism>
<protein>
    <submittedName>
        <fullName evidence="1">Uncharacterized protein</fullName>
    </submittedName>
</protein>
<dbReference type="EMBL" id="KQ992348">
    <property type="protein sequence ID" value="KZV50722.1"/>
    <property type="molecule type" value="Genomic_DNA"/>
</dbReference>